<feature type="domain" description="C2H2-type" evidence="4">
    <location>
        <begin position="416"/>
        <end position="444"/>
    </location>
</feature>
<reference evidence="6" key="1">
    <citation type="submission" date="2016-07" db="EMBL/GenBank/DDBJ databases">
        <authorList>
            <person name="Bretaudeau A."/>
        </authorList>
    </citation>
    <scope>NUCLEOTIDE SEQUENCE</scope>
    <source>
        <strain evidence="6">Rice</strain>
        <tissue evidence="6">Whole body</tissue>
    </source>
</reference>
<feature type="domain" description="C2H2-type" evidence="4">
    <location>
        <begin position="475"/>
        <end position="508"/>
    </location>
</feature>
<evidence type="ECO:0000313" key="6">
    <source>
        <dbReference type="EMBL" id="SOQ51564.1"/>
    </source>
</evidence>
<feature type="region of interest" description="Disordered" evidence="3">
    <location>
        <begin position="1066"/>
        <end position="1127"/>
    </location>
</feature>
<feature type="domain" description="C2H2-type" evidence="4">
    <location>
        <begin position="509"/>
        <end position="537"/>
    </location>
</feature>
<dbReference type="InterPro" id="IPR036236">
    <property type="entry name" value="Znf_C2H2_sf"/>
</dbReference>
<keyword evidence="1" id="KW-0863">Zinc-finger</keyword>
<dbReference type="PROSITE" id="PS50181">
    <property type="entry name" value="FBOX"/>
    <property type="match status" value="1"/>
</dbReference>
<dbReference type="GO" id="GO:0000209">
    <property type="term" value="P:protein polyubiquitination"/>
    <property type="evidence" value="ECO:0007669"/>
    <property type="project" value="TreeGrafter"/>
</dbReference>
<feature type="domain" description="C2H2-type" evidence="4">
    <location>
        <begin position="557"/>
        <end position="585"/>
    </location>
</feature>
<dbReference type="SUPFAM" id="SSF57667">
    <property type="entry name" value="beta-beta-alpha zinc fingers"/>
    <property type="match status" value="4"/>
</dbReference>
<keyword evidence="1" id="KW-0479">Metal-binding</keyword>
<dbReference type="OrthoDB" id="5860767at2759"/>
<evidence type="ECO:0000259" key="5">
    <source>
        <dbReference type="PROSITE" id="PS50181"/>
    </source>
</evidence>
<evidence type="ECO:0000256" key="1">
    <source>
        <dbReference type="PROSITE-ProRule" id="PRU00042"/>
    </source>
</evidence>
<protein>
    <submittedName>
        <fullName evidence="6">SFRICE_016892</fullName>
    </submittedName>
</protein>
<evidence type="ECO:0000256" key="3">
    <source>
        <dbReference type="SAM" id="MobiDB-lite"/>
    </source>
</evidence>
<dbReference type="PROSITE" id="PS50157">
    <property type="entry name" value="ZINC_FINGER_C2H2_2"/>
    <property type="match status" value="10"/>
</dbReference>
<feature type="domain" description="C2H2-type" evidence="4">
    <location>
        <begin position="332"/>
        <end position="360"/>
    </location>
</feature>
<name>A0A2H1WGH7_SPOFR</name>
<dbReference type="Gene3D" id="3.30.160.60">
    <property type="entry name" value="Classic Zinc Finger"/>
    <property type="match status" value="9"/>
</dbReference>
<feature type="coiled-coil region" evidence="2">
    <location>
        <begin position="988"/>
        <end position="1022"/>
    </location>
</feature>
<organism evidence="6">
    <name type="scientific">Spodoptera frugiperda</name>
    <name type="common">Fall armyworm</name>
    <dbReference type="NCBI Taxonomy" id="7108"/>
    <lineage>
        <taxon>Eukaryota</taxon>
        <taxon>Metazoa</taxon>
        <taxon>Ecdysozoa</taxon>
        <taxon>Arthropoda</taxon>
        <taxon>Hexapoda</taxon>
        <taxon>Insecta</taxon>
        <taxon>Pterygota</taxon>
        <taxon>Neoptera</taxon>
        <taxon>Endopterygota</taxon>
        <taxon>Lepidoptera</taxon>
        <taxon>Glossata</taxon>
        <taxon>Ditrysia</taxon>
        <taxon>Noctuoidea</taxon>
        <taxon>Noctuidae</taxon>
        <taxon>Amphipyrinae</taxon>
        <taxon>Spodoptera</taxon>
    </lineage>
</organism>
<evidence type="ECO:0000256" key="2">
    <source>
        <dbReference type="SAM" id="Coils"/>
    </source>
</evidence>
<dbReference type="PANTHER" id="PTHR13252">
    <property type="entry name" value="F-BOX ONLY PROTEIN 28"/>
    <property type="match status" value="1"/>
</dbReference>
<sequence>MEGLLDVKVKIENMDSRKDPTSFLPEEPMSYEIKKKKKKKKKHQEDPFKDIDDKVDVKVEPLTLLDPEVKIKVEDIEVELDFNDFADSSGLMVEGPHSEDSQEPAVKIEQQNHEAVLLTFESVINKRPQLLDQSEIFNQELPLEQAPSHVCKVCHLVFQSQKTLRMHQKRKHKSFRKSFKHICDYCGMSYEMKNSLVAHIKRKHGPNSMPDDREERTCEICALVFKGMTRLRMHMRRKHGAFQESFKHVCEDCGLTYDKYRSLIVHIQRKHSSYKKPEINQWYNCPFCPKIFTKRETYARHVQRKHHVADEDIKDEKDDYLESCKNQETGEITCKECHLVFSSINFLKLHMRRKHNALKEDFRLKCRICNLSYDKIESLKRHVRRKHDKRSHCEVCNKQFDTREMYLNHSHMKEVKECNICGLIFASQGGLAKHLRCTHKLDSPKTVFCNLCNEGFHDKRQLKPHFMKVHLKVSYTCRYCKKIFKAKESYRRHIFIKHPNASHFNAQPQKCEQCNETFKDEFDLCKHINMVHGTEDLGKEEKEIEIKREEQDVKDSFQCTKCPETFLTWEQLKLHYEANHHNIQETQCQICGEILPGYELQKHIKALHTETEMNCKYCEFKTNIRVSMTQHMLRHKNAETLNCDYTGCKYKTFYEGAMEKHKRKHADQGVKLQCTQCPFQTMNKYILKYHEEAHETGKKRYMCDQCDYATILPANLVQHKYKHSTEKRFKCEVCPFATKYNTSLRFHVRKKHCDLPTFMTMDLLGLPVVMIENIFSYLSYDEIAKNRLVSRAFNEISMRMLNRGFMMIERRHAMALKSVKAQLPRRESERRYHHLSRHCDILTSIETRISMLNMTYSKFIDNGLCCFIPGKVIDEIRRVLTIVETSTTSPRAHEVLQELRDISSMAIEHFDDKISPAFRKRLQQGVVQPTPRPSHVLAPLAIRQEMIHLRQRSILNAKLSLYLASQYKKFHKRVMEYKKIAWRQQKTIRDLTKRQREQDNAIADLKKRIEECDIKYTELTHTNQAVGGKAIAASAGAEPTSPAQPLRHFSSQIKLDLSVLPIGTSKRNNKLLPNMKPRKPLIKLPSLSEDDSEPPPKLPKMDESRFNPTPSTSMDKQSPKTKSQTTIAKIRGIANEIRYLTNLPKAYEAKLKRPLTLTSELNVPEIKKQKLD</sequence>
<accession>A0A2H1WGH7</accession>
<feature type="domain" description="C2H2-type" evidence="4">
    <location>
        <begin position="283"/>
        <end position="312"/>
    </location>
</feature>
<dbReference type="InterPro" id="IPR039719">
    <property type="entry name" value="FBXO28"/>
</dbReference>
<proteinExistence type="predicted"/>
<feature type="domain" description="F-box" evidence="5">
    <location>
        <begin position="760"/>
        <end position="808"/>
    </location>
</feature>
<evidence type="ECO:0000259" key="4">
    <source>
        <dbReference type="PROSITE" id="PS50157"/>
    </source>
</evidence>
<feature type="domain" description="C2H2-type" evidence="4">
    <location>
        <begin position="248"/>
        <end position="276"/>
    </location>
</feature>
<dbReference type="InterPro" id="IPR036047">
    <property type="entry name" value="F-box-like_dom_sf"/>
</dbReference>
<dbReference type="PROSITE" id="PS00028">
    <property type="entry name" value="ZINC_FINGER_C2H2_1"/>
    <property type="match status" value="12"/>
</dbReference>
<feature type="domain" description="C2H2-type" evidence="4">
    <location>
        <begin position="701"/>
        <end position="728"/>
    </location>
</feature>
<dbReference type="PANTHER" id="PTHR13252:SF9">
    <property type="entry name" value="F-BOX ONLY PROTEIN 28"/>
    <property type="match status" value="1"/>
</dbReference>
<feature type="domain" description="C2H2-type" evidence="4">
    <location>
        <begin position="181"/>
        <end position="204"/>
    </location>
</feature>
<dbReference type="GO" id="GO:0008270">
    <property type="term" value="F:zinc ion binding"/>
    <property type="evidence" value="ECO:0007669"/>
    <property type="project" value="UniProtKB-KW"/>
</dbReference>
<feature type="region of interest" description="Disordered" evidence="3">
    <location>
        <begin position="15"/>
        <end position="47"/>
    </location>
</feature>
<keyword evidence="1" id="KW-0862">Zinc</keyword>
<dbReference type="CDD" id="cd22100">
    <property type="entry name" value="F-box_FBXO28"/>
    <property type="match status" value="1"/>
</dbReference>
<dbReference type="SUPFAM" id="SSF81383">
    <property type="entry name" value="F-box domain"/>
    <property type="match status" value="1"/>
</dbReference>
<dbReference type="InterPro" id="IPR001810">
    <property type="entry name" value="F-box_dom"/>
</dbReference>
<keyword evidence="2" id="KW-0175">Coiled coil</keyword>
<dbReference type="Pfam" id="PF00096">
    <property type="entry name" value="zf-C2H2"/>
    <property type="match status" value="1"/>
</dbReference>
<feature type="domain" description="C2H2-type" evidence="4">
    <location>
        <begin position="149"/>
        <end position="177"/>
    </location>
</feature>
<dbReference type="SMART" id="SM00355">
    <property type="entry name" value="ZnF_C2H2"/>
    <property type="match status" value="19"/>
</dbReference>
<feature type="compositionally biased region" description="Polar residues" evidence="3">
    <location>
        <begin position="1106"/>
        <end position="1127"/>
    </location>
</feature>
<dbReference type="InterPro" id="IPR013087">
    <property type="entry name" value="Znf_C2H2_type"/>
</dbReference>
<gene>
    <name evidence="6" type="ORF">SFRICE_016892</name>
</gene>
<dbReference type="AlphaFoldDB" id="A0A2H1WGH7"/>
<dbReference type="EMBL" id="ODYU01008180">
    <property type="protein sequence ID" value="SOQ51564.1"/>
    <property type="molecule type" value="Genomic_DNA"/>
</dbReference>